<gene>
    <name evidence="1" type="ORF">A2Y49_02510</name>
</gene>
<accession>A0A1G2UQN2</accession>
<organism evidence="1 2">
    <name type="scientific">Candidatus Zambryskibacteria bacterium RIFCSPLOWO2_12_39_8</name>
    <dbReference type="NCBI Taxonomy" id="1802774"/>
    <lineage>
        <taxon>Bacteria</taxon>
        <taxon>Candidatus Zambryskiibacteriota</taxon>
    </lineage>
</organism>
<comment type="caution">
    <text evidence="1">The sequence shown here is derived from an EMBL/GenBank/DDBJ whole genome shotgun (WGS) entry which is preliminary data.</text>
</comment>
<protein>
    <submittedName>
        <fullName evidence="1">Uncharacterized protein</fullName>
    </submittedName>
</protein>
<dbReference type="EMBL" id="MHWR01000053">
    <property type="protein sequence ID" value="OHB11687.1"/>
    <property type="molecule type" value="Genomic_DNA"/>
</dbReference>
<evidence type="ECO:0000313" key="1">
    <source>
        <dbReference type="EMBL" id="OHB11687.1"/>
    </source>
</evidence>
<dbReference type="AlphaFoldDB" id="A0A1G2UQN2"/>
<proteinExistence type="predicted"/>
<dbReference type="Proteomes" id="UP000177154">
    <property type="component" value="Unassembled WGS sequence"/>
</dbReference>
<reference evidence="1 2" key="1">
    <citation type="journal article" date="2016" name="Nat. Commun.">
        <title>Thousands of microbial genomes shed light on interconnected biogeochemical processes in an aquifer system.</title>
        <authorList>
            <person name="Anantharaman K."/>
            <person name="Brown C.T."/>
            <person name="Hug L.A."/>
            <person name="Sharon I."/>
            <person name="Castelle C.J."/>
            <person name="Probst A.J."/>
            <person name="Thomas B.C."/>
            <person name="Singh A."/>
            <person name="Wilkins M.J."/>
            <person name="Karaoz U."/>
            <person name="Brodie E.L."/>
            <person name="Williams K.H."/>
            <person name="Hubbard S.S."/>
            <person name="Banfield J.F."/>
        </authorList>
    </citation>
    <scope>NUCLEOTIDE SEQUENCE [LARGE SCALE GENOMIC DNA]</scope>
</reference>
<evidence type="ECO:0000313" key="2">
    <source>
        <dbReference type="Proteomes" id="UP000177154"/>
    </source>
</evidence>
<sequence>MGWSSGPGKGVHIRGVYDGYTNYHQFSERPERMHAAAVTYARALPSVSVHPHTNSAIALRARCN</sequence>
<name>A0A1G2UQN2_9BACT</name>